<accession>A0A554JCW3</accession>
<evidence type="ECO:0000313" key="2">
    <source>
        <dbReference type="Proteomes" id="UP000316253"/>
    </source>
</evidence>
<gene>
    <name evidence="1" type="ORF">CEO22_180</name>
</gene>
<sequence>MDKCQKCNGVMLEMKSQRRVMGETQSTQSFKCSRCGNYLAKRTVYTNGKYELEDERHYLKRR</sequence>
<dbReference type="Proteomes" id="UP000316253">
    <property type="component" value="Unassembled WGS sequence"/>
</dbReference>
<reference evidence="1 2" key="1">
    <citation type="submission" date="2017-08" db="EMBL/GenBank/DDBJ databases">
        <title>Mechanisms for carbon and nitrogen cycling indicate functional differentiation within the Candidate Phyla Radiation.</title>
        <authorList>
            <person name="Danczak R.E."/>
            <person name="Johnston M.D."/>
            <person name="Kenah C."/>
            <person name="Slattery M."/>
            <person name="Wrighton K.C."/>
            <person name="Wilkins M.J."/>
        </authorList>
    </citation>
    <scope>NUCLEOTIDE SEQUENCE [LARGE SCALE GENOMIC DNA]</scope>
    <source>
        <strain evidence="1">Gr01-1014_85</strain>
    </source>
</reference>
<dbReference type="EMBL" id="VMFD01000012">
    <property type="protein sequence ID" value="TSC66206.1"/>
    <property type="molecule type" value="Genomic_DNA"/>
</dbReference>
<protein>
    <submittedName>
        <fullName evidence="1">Uncharacterized protein</fullName>
    </submittedName>
</protein>
<comment type="caution">
    <text evidence="1">The sequence shown here is derived from an EMBL/GenBank/DDBJ whole genome shotgun (WGS) entry which is preliminary data.</text>
</comment>
<dbReference type="AlphaFoldDB" id="A0A554JCW3"/>
<evidence type="ECO:0000313" key="1">
    <source>
        <dbReference type="EMBL" id="TSC66206.1"/>
    </source>
</evidence>
<organism evidence="1 2">
    <name type="scientific">Candidatus Berkelbacteria bacterium Gr01-1014_85</name>
    <dbReference type="NCBI Taxonomy" id="2017150"/>
    <lineage>
        <taxon>Bacteria</taxon>
        <taxon>Candidatus Berkelbacteria</taxon>
    </lineage>
</organism>
<name>A0A554JCW3_9BACT</name>
<dbReference type="Gene3D" id="2.10.110.10">
    <property type="entry name" value="Cysteine Rich Protein"/>
    <property type="match status" value="1"/>
</dbReference>
<proteinExistence type="predicted"/>